<protein>
    <submittedName>
        <fullName evidence="1">Uncharacterized protein</fullName>
    </submittedName>
</protein>
<dbReference type="EMBL" id="GG702727">
    <property type="protein sequence ID" value="KOB89594.1"/>
    <property type="molecule type" value="Genomic_DNA"/>
</dbReference>
<evidence type="ECO:0000313" key="1">
    <source>
        <dbReference type="EMBL" id="KOB89594.1"/>
    </source>
</evidence>
<reference evidence="2" key="2">
    <citation type="submission" date="2006-09" db="EMBL/GenBank/DDBJ databases">
        <title>The genome sequence of Plasmodium falciparum Dd2.</title>
        <authorList>
            <consortium name="The Broad Institute Genome Sequencing Platform"/>
            <person name="Birren B."/>
            <person name="Lander E."/>
            <person name="Galagan J."/>
            <person name="Nusbaum C."/>
            <person name="Devon K."/>
            <person name="Henn M."/>
            <person name="Jaffe D."/>
            <person name="Butler J."/>
            <person name="Alvarez P."/>
            <person name="Gnerre S."/>
            <person name="Grabherr M."/>
            <person name="Kleber M."/>
            <person name="Mauceli E."/>
            <person name="Brockman W."/>
            <person name="MacCallum I.A."/>
            <person name="Rounsley S."/>
            <person name="Young S."/>
            <person name="LaButti K."/>
            <person name="Pushparaj V."/>
            <person name="DeCaprio D."/>
            <person name="Crawford M."/>
            <person name="Koehrsen M."/>
            <person name="Engels R."/>
            <person name="Montgomery P."/>
            <person name="Pearson M."/>
            <person name="Howarth C."/>
            <person name="Larson L."/>
            <person name="Luoma S."/>
            <person name="White J."/>
            <person name="Kodira C."/>
            <person name="Zeng Q."/>
            <person name="O'Leary S."/>
            <person name="Yandava C."/>
            <person name="Alvarado L."/>
            <person name="Wirth D."/>
            <person name="Volkman S."/>
            <person name="Hartl D."/>
        </authorList>
    </citation>
    <scope>NUCLEOTIDE SEQUENCE [LARGE SCALE GENOMIC DNA]</scope>
</reference>
<reference evidence="2" key="1">
    <citation type="submission" date="2006-09" db="EMBL/GenBank/DDBJ databases">
        <title>Annotation of Plasmodium falciparum Dd2.</title>
        <authorList>
            <consortium name="The Broad Institute Genome Sequencing Platform"/>
            <person name="Volkman S.K."/>
            <person name="Neafsey D.E."/>
            <person name="Dash A.P."/>
            <person name="Chitnis C.E."/>
            <person name="Hartl D.L."/>
            <person name="Young S.K."/>
            <person name="Zeng Q."/>
            <person name="Koehrsen M."/>
            <person name="Alvarado L."/>
            <person name="Berlin A."/>
            <person name="Borenstein D."/>
            <person name="Chapman S.B."/>
            <person name="Chen Z."/>
            <person name="Engels R."/>
            <person name="Freedman E."/>
            <person name="Gellesch M."/>
            <person name="Goldberg J."/>
            <person name="Griggs A."/>
            <person name="Gujja S."/>
            <person name="Heilman E.R."/>
            <person name="Heiman D.I."/>
            <person name="Howarth C."/>
            <person name="Jen D."/>
            <person name="Larson L."/>
            <person name="Mehta T."/>
            <person name="Neiman D."/>
            <person name="Park D."/>
            <person name="Pearson M."/>
            <person name="Roberts A."/>
            <person name="Saif S."/>
            <person name="Shea T."/>
            <person name="Shenoy N."/>
            <person name="Sisk P."/>
            <person name="Stolte C."/>
            <person name="Sykes S."/>
            <person name="Walk T."/>
            <person name="White J."/>
            <person name="Yandava C."/>
            <person name="Haas B."/>
            <person name="Henn M.R."/>
            <person name="Nusbaum C."/>
            <person name="Birren B."/>
        </authorList>
    </citation>
    <scope>NUCLEOTIDE SEQUENCE [LARGE SCALE GENOMIC DNA]</scope>
</reference>
<sequence length="56" mass="6601">MAEYVDVDTSGVRVKEENNMMKRNIRRNNNIYKIIKEEISNNVEESRDIEKEVASV</sequence>
<dbReference type="Proteomes" id="UP000054282">
    <property type="component" value="Unassembled WGS sequence"/>
</dbReference>
<evidence type="ECO:0000313" key="2">
    <source>
        <dbReference type="Proteomes" id="UP000054282"/>
    </source>
</evidence>
<accession>A0A0L7M9P2</accession>
<name>A0A0L7M9P2_PLAF4</name>
<dbReference type="KEGG" id="pfd:PFDG_05144"/>
<dbReference type="AlphaFoldDB" id="A0A0L7M9P2"/>
<gene>
    <name evidence="1" type="ORF">PFDG_05144</name>
</gene>
<feature type="non-terminal residue" evidence="1">
    <location>
        <position position="56"/>
    </location>
</feature>
<organism evidence="1 2">
    <name type="scientific">Plasmodium falciparum (isolate Dd2)</name>
    <dbReference type="NCBI Taxonomy" id="57267"/>
    <lineage>
        <taxon>Eukaryota</taxon>
        <taxon>Sar</taxon>
        <taxon>Alveolata</taxon>
        <taxon>Apicomplexa</taxon>
        <taxon>Aconoidasida</taxon>
        <taxon>Haemosporida</taxon>
        <taxon>Plasmodiidae</taxon>
        <taxon>Plasmodium</taxon>
        <taxon>Plasmodium (Laverania)</taxon>
    </lineage>
</organism>
<proteinExistence type="predicted"/>